<dbReference type="Proteomes" id="UP000685013">
    <property type="component" value="Chromosome 13"/>
</dbReference>
<proteinExistence type="predicted"/>
<evidence type="ECO:0000313" key="1">
    <source>
        <dbReference type="EMBL" id="KAG6583659.1"/>
    </source>
</evidence>
<dbReference type="AlphaFoldDB" id="A0AAV6MN59"/>
<dbReference type="GO" id="GO:0016301">
    <property type="term" value="F:kinase activity"/>
    <property type="evidence" value="ECO:0007669"/>
    <property type="project" value="UniProtKB-KW"/>
</dbReference>
<keyword evidence="1" id="KW-0418">Kinase</keyword>
<protein>
    <submittedName>
        <fullName evidence="1">Inactive leucine-rich repeat receptor-like protein kinase</fullName>
    </submittedName>
</protein>
<keyword evidence="2" id="KW-1185">Reference proteome</keyword>
<reference evidence="1 2" key="1">
    <citation type="journal article" date="2021" name="Hortic Res">
        <title>The domestication of Cucurbita argyrosperma as revealed by the genome of its wild relative.</title>
        <authorList>
            <person name="Barrera-Redondo J."/>
            <person name="Sanchez-de la Vega G."/>
            <person name="Aguirre-Liguori J.A."/>
            <person name="Castellanos-Morales G."/>
            <person name="Gutierrez-Guerrero Y.T."/>
            <person name="Aguirre-Dugua X."/>
            <person name="Aguirre-Planter E."/>
            <person name="Tenaillon M.I."/>
            <person name="Lira-Saade R."/>
            <person name="Eguiarte L.E."/>
        </authorList>
    </citation>
    <scope>NUCLEOTIDE SEQUENCE [LARGE SCALE GENOMIC DNA]</scope>
    <source>
        <strain evidence="1">JBR-2021</strain>
    </source>
</reference>
<accession>A0AAV6MN59</accession>
<keyword evidence="1" id="KW-0675">Receptor</keyword>
<organism evidence="1 2">
    <name type="scientific">Cucurbita argyrosperma subsp. sororia</name>
    <dbReference type="NCBI Taxonomy" id="37648"/>
    <lineage>
        <taxon>Eukaryota</taxon>
        <taxon>Viridiplantae</taxon>
        <taxon>Streptophyta</taxon>
        <taxon>Embryophyta</taxon>
        <taxon>Tracheophyta</taxon>
        <taxon>Spermatophyta</taxon>
        <taxon>Magnoliopsida</taxon>
        <taxon>eudicotyledons</taxon>
        <taxon>Gunneridae</taxon>
        <taxon>Pentapetalae</taxon>
        <taxon>rosids</taxon>
        <taxon>fabids</taxon>
        <taxon>Cucurbitales</taxon>
        <taxon>Cucurbitaceae</taxon>
        <taxon>Cucurbiteae</taxon>
        <taxon>Cucurbita</taxon>
    </lineage>
</organism>
<evidence type="ECO:0000313" key="2">
    <source>
        <dbReference type="Proteomes" id="UP000685013"/>
    </source>
</evidence>
<dbReference type="EMBL" id="JAGKQH010000013">
    <property type="protein sequence ID" value="KAG6583659.1"/>
    <property type="molecule type" value="Genomic_DNA"/>
</dbReference>
<feature type="non-terminal residue" evidence="1">
    <location>
        <position position="1"/>
    </location>
</feature>
<name>A0AAV6MN59_9ROSI</name>
<sequence length="149" mass="16607">MTLLPFTLFSSSSQIRPPTTLLPFTRLGIKMILPVSGSSSNATPSMEFPSFPSMVPVGSNKLYEKLTRMDLSRNRLEGILAEMRFYGHLRYLNPSWSSFKAKIYKSSLGHTLLQVLNSGCVRNKAIKESERAAGNNIFYGKVGILCLLK</sequence>
<gene>
    <name evidence="1" type="ORF">SDJN03_19591</name>
</gene>
<comment type="caution">
    <text evidence="1">The sequence shown here is derived from an EMBL/GenBank/DDBJ whole genome shotgun (WGS) entry which is preliminary data.</text>
</comment>
<keyword evidence="1" id="KW-0808">Transferase</keyword>